<accession>A0ABW8IGY9</accession>
<dbReference type="Proteomes" id="UP001620409">
    <property type="component" value="Unassembled WGS sequence"/>
</dbReference>
<comment type="caution">
    <text evidence="1">The sequence shown here is derived from an EMBL/GenBank/DDBJ whole genome shotgun (WGS) entry which is preliminary data.</text>
</comment>
<proteinExistence type="predicted"/>
<dbReference type="RefSeq" id="WP_380007501.1">
    <property type="nucleotide sequence ID" value="NZ_JADIKI010000022.1"/>
</dbReference>
<name>A0ABW8IGY9_9GAMM</name>
<organism evidence="1 2">
    <name type="scientific">Dyella humi</name>
    <dbReference type="NCBI Taxonomy" id="1770547"/>
    <lineage>
        <taxon>Bacteria</taxon>
        <taxon>Pseudomonadati</taxon>
        <taxon>Pseudomonadota</taxon>
        <taxon>Gammaproteobacteria</taxon>
        <taxon>Lysobacterales</taxon>
        <taxon>Rhodanobacteraceae</taxon>
        <taxon>Dyella</taxon>
    </lineage>
</organism>
<reference evidence="1 2" key="1">
    <citation type="submission" date="2020-10" db="EMBL/GenBank/DDBJ databases">
        <title>Phylogeny of dyella-like bacteria.</title>
        <authorList>
            <person name="Fu J."/>
        </authorList>
    </citation>
    <scope>NUCLEOTIDE SEQUENCE [LARGE SCALE GENOMIC DNA]</scope>
    <source>
        <strain evidence="1 2">DHG40</strain>
    </source>
</reference>
<keyword evidence="2" id="KW-1185">Reference proteome</keyword>
<protein>
    <submittedName>
        <fullName evidence="1">Uncharacterized protein</fullName>
    </submittedName>
</protein>
<dbReference type="EMBL" id="JADIKI010000022">
    <property type="protein sequence ID" value="MFK2853935.1"/>
    <property type="molecule type" value="Genomic_DNA"/>
</dbReference>
<sequence length="125" mass="14465">MKVKARSYIHDRLFGESIHAGLTVGDIYHVVGISDDRFRIINDNGDPVLYERGIFDIVDPSVPQNWVAQWFDDDGEKYCYIDPPGFGKPGFYEDYFDGVEYAVERFFAYCKQEGLPCRLPKNKKI</sequence>
<evidence type="ECO:0000313" key="2">
    <source>
        <dbReference type="Proteomes" id="UP001620409"/>
    </source>
</evidence>
<gene>
    <name evidence="1" type="ORF">ISP18_04980</name>
</gene>
<evidence type="ECO:0000313" key="1">
    <source>
        <dbReference type="EMBL" id="MFK2853935.1"/>
    </source>
</evidence>